<evidence type="ECO:0000259" key="9">
    <source>
        <dbReference type="PROSITE" id="PS50110"/>
    </source>
</evidence>
<feature type="DNA-binding region" description="OmpR/PhoB-type" evidence="8">
    <location>
        <begin position="135"/>
        <end position="234"/>
    </location>
</feature>
<dbReference type="Pfam" id="PF00486">
    <property type="entry name" value="Trans_reg_C"/>
    <property type="match status" value="1"/>
</dbReference>
<evidence type="ECO:0000256" key="4">
    <source>
        <dbReference type="ARBA" id="ARBA00023015"/>
    </source>
</evidence>
<dbReference type="Gene3D" id="6.10.250.690">
    <property type="match status" value="1"/>
</dbReference>
<dbReference type="Proteomes" id="UP000005850">
    <property type="component" value="Chromosome"/>
</dbReference>
<sequence>MSYTILIADDEREIVELLTLYLEKEDFHVIEVHNGDSVLPVLAQKKVDLVILDIMMPGKDGFQLIKEIRQAYNIPVMFLSARTQDHDVILGLGLGADDYITKPFNPLEVIARIQALLRRVHEFTLTVEAPINPEEQLIKIGEMILDKASCLVYRNEEAISLTSIEYKILELLMVNAGQVFTKKKIYEAVWGDFYANDDNTIMVHISKLREKIEDDPKQPTYIKTIRGLGYKFEKMVEA</sequence>
<keyword evidence="4" id="KW-0805">Transcription regulation</keyword>
<dbReference type="InterPro" id="IPR039420">
    <property type="entry name" value="WalR-like"/>
</dbReference>
<dbReference type="Gene3D" id="1.10.10.10">
    <property type="entry name" value="Winged helix-like DNA-binding domain superfamily/Winged helix DNA-binding domain"/>
    <property type="match status" value="1"/>
</dbReference>
<dbReference type="EMBL" id="CP007806">
    <property type="protein sequence ID" value="AIG24737.1"/>
    <property type="molecule type" value="Genomic_DNA"/>
</dbReference>
<dbReference type="PANTHER" id="PTHR48111:SF40">
    <property type="entry name" value="PHOSPHATE REGULON TRANSCRIPTIONAL REGULATORY PROTEIN PHOB"/>
    <property type="match status" value="1"/>
</dbReference>
<dbReference type="Pfam" id="PF00072">
    <property type="entry name" value="Response_reg"/>
    <property type="match status" value="1"/>
</dbReference>
<dbReference type="GO" id="GO:0005829">
    <property type="term" value="C:cytosol"/>
    <property type="evidence" value="ECO:0007669"/>
    <property type="project" value="TreeGrafter"/>
</dbReference>
<dbReference type="InterPro" id="IPR001789">
    <property type="entry name" value="Sig_transdc_resp-reg_receiver"/>
</dbReference>
<dbReference type="InterPro" id="IPR036388">
    <property type="entry name" value="WH-like_DNA-bd_sf"/>
</dbReference>
<keyword evidence="5 8" id="KW-0238">DNA-binding</keyword>
<name>A0A075QWE6_BRELA</name>
<dbReference type="CDD" id="cd00383">
    <property type="entry name" value="trans_reg_C"/>
    <property type="match status" value="1"/>
</dbReference>
<keyword evidence="3" id="KW-0902">Two-component regulatory system</keyword>
<evidence type="ECO:0000256" key="1">
    <source>
        <dbReference type="ARBA" id="ARBA00004496"/>
    </source>
</evidence>
<dbReference type="GO" id="GO:0000156">
    <property type="term" value="F:phosphorelay response regulator activity"/>
    <property type="evidence" value="ECO:0007669"/>
    <property type="project" value="TreeGrafter"/>
</dbReference>
<evidence type="ECO:0000256" key="3">
    <source>
        <dbReference type="ARBA" id="ARBA00023012"/>
    </source>
</evidence>
<dbReference type="InterPro" id="IPR016032">
    <property type="entry name" value="Sig_transdc_resp-reg_C-effctor"/>
</dbReference>
<feature type="domain" description="OmpR/PhoB-type" evidence="10">
    <location>
        <begin position="135"/>
        <end position="234"/>
    </location>
</feature>
<evidence type="ECO:0000256" key="5">
    <source>
        <dbReference type="ARBA" id="ARBA00023125"/>
    </source>
</evidence>
<organism evidence="11 12">
    <name type="scientific">Brevibacillus laterosporus LMG 15441</name>
    <dbReference type="NCBI Taxonomy" id="1042163"/>
    <lineage>
        <taxon>Bacteria</taxon>
        <taxon>Bacillati</taxon>
        <taxon>Bacillota</taxon>
        <taxon>Bacilli</taxon>
        <taxon>Bacillales</taxon>
        <taxon>Paenibacillaceae</taxon>
        <taxon>Brevibacillus</taxon>
    </lineage>
</organism>
<evidence type="ECO:0000256" key="2">
    <source>
        <dbReference type="ARBA" id="ARBA00022553"/>
    </source>
</evidence>
<keyword evidence="12" id="KW-1185">Reference proteome</keyword>
<evidence type="ECO:0000313" key="12">
    <source>
        <dbReference type="Proteomes" id="UP000005850"/>
    </source>
</evidence>
<evidence type="ECO:0000256" key="8">
    <source>
        <dbReference type="PROSITE-ProRule" id="PRU01091"/>
    </source>
</evidence>
<dbReference type="PROSITE" id="PS51755">
    <property type="entry name" value="OMPR_PHOB"/>
    <property type="match status" value="1"/>
</dbReference>
<protein>
    <submittedName>
        <fullName evidence="11">Transcriptional regulatory protein YycF</fullName>
    </submittedName>
</protein>
<evidence type="ECO:0000259" key="10">
    <source>
        <dbReference type="PROSITE" id="PS51755"/>
    </source>
</evidence>
<dbReference type="Gene3D" id="3.40.50.2300">
    <property type="match status" value="1"/>
</dbReference>
<dbReference type="InterPro" id="IPR011006">
    <property type="entry name" value="CheY-like_superfamily"/>
</dbReference>
<dbReference type="InterPro" id="IPR001867">
    <property type="entry name" value="OmpR/PhoB-type_DNA-bd"/>
</dbReference>
<dbReference type="SMART" id="SM00448">
    <property type="entry name" value="REC"/>
    <property type="match status" value="1"/>
</dbReference>
<dbReference type="RefSeq" id="WP_003333617.1">
    <property type="nucleotide sequence ID" value="NZ_CP007806.1"/>
</dbReference>
<dbReference type="GO" id="GO:0000976">
    <property type="term" value="F:transcription cis-regulatory region binding"/>
    <property type="evidence" value="ECO:0007669"/>
    <property type="project" value="TreeGrafter"/>
</dbReference>
<dbReference type="SUPFAM" id="SSF46894">
    <property type="entry name" value="C-terminal effector domain of the bipartite response regulators"/>
    <property type="match status" value="1"/>
</dbReference>
<feature type="domain" description="Response regulatory" evidence="9">
    <location>
        <begin position="4"/>
        <end position="117"/>
    </location>
</feature>
<proteinExistence type="predicted"/>
<comment type="subcellular location">
    <subcellularLocation>
        <location evidence="1">Cytoplasm</location>
    </subcellularLocation>
</comment>
<evidence type="ECO:0000313" key="11">
    <source>
        <dbReference type="EMBL" id="AIG24737.1"/>
    </source>
</evidence>
<dbReference type="STRING" id="1042163.BRLA_c003420"/>
<dbReference type="FunFam" id="1.10.10.10:FF:000018">
    <property type="entry name" value="DNA-binding response regulator ResD"/>
    <property type="match status" value="1"/>
</dbReference>
<gene>
    <name evidence="11" type="primary">yycF_2</name>
    <name evidence="11" type="ORF">BRLA_c003420</name>
</gene>
<dbReference type="SMART" id="SM00862">
    <property type="entry name" value="Trans_reg_C"/>
    <property type="match status" value="1"/>
</dbReference>
<dbReference type="eggNOG" id="COG0745">
    <property type="taxonomic scope" value="Bacteria"/>
</dbReference>
<dbReference type="HOGENOM" id="CLU_000445_30_4_9"/>
<keyword evidence="6" id="KW-0804">Transcription</keyword>
<dbReference type="GO" id="GO:0006355">
    <property type="term" value="P:regulation of DNA-templated transcription"/>
    <property type="evidence" value="ECO:0007669"/>
    <property type="project" value="InterPro"/>
</dbReference>
<accession>A0A075QWE6</accession>
<dbReference type="GO" id="GO:0032993">
    <property type="term" value="C:protein-DNA complex"/>
    <property type="evidence" value="ECO:0007669"/>
    <property type="project" value="TreeGrafter"/>
</dbReference>
<evidence type="ECO:0000256" key="6">
    <source>
        <dbReference type="ARBA" id="ARBA00023163"/>
    </source>
</evidence>
<reference evidence="11 12" key="1">
    <citation type="journal article" date="2011" name="J. Bacteriol.">
        <title>Genome sequence of Brevibacillus laterosporus LMG 15441, a pathogen of invertebrates.</title>
        <authorList>
            <person name="Djukic M."/>
            <person name="Poehlein A."/>
            <person name="Thurmer A."/>
            <person name="Daniel R."/>
        </authorList>
    </citation>
    <scope>NUCLEOTIDE SEQUENCE [LARGE SCALE GENOMIC DNA]</scope>
    <source>
        <strain evidence="11 12">LMG 15441</strain>
    </source>
</reference>
<dbReference type="AlphaFoldDB" id="A0A075QWE6"/>
<dbReference type="PANTHER" id="PTHR48111">
    <property type="entry name" value="REGULATOR OF RPOS"/>
    <property type="match status" value="1"/>
</dbReference>
<dbReference type="PROSITE" id="PS50110">
    <property type="entry name" value="RESPONSE_REGULATORY"/>
    <property type="match status" value="1"/>
</dbReference>
<evidence type="ECO:0000256" key="7">
    <source>
        <dbReference type="PROSITE-ProRule" id="PRU00169"/>
    </source>
</evidence>
<dbReference type="SUPFAM" id="SSF52172">
    <property type="entry name" value="CheY-like"/>
    <property type="match status" value="1"/>
</dbReference>
<dbReference type="KEGG" id="blr:BRLA_c003420"/>
<dbReference type="FunFam" id="3.40.50.2300:FF:000001">
    <property type="entry name" value="DNA-binding response regulator PhoB"/>
    <property type="match status" value="1"/>
</dbReference>
<feature type="modified residue" description="4-aspartylphosphate" evidence="7">
    <location>
        <position position="53"/>
    </location>
</feature>
<keyword evidence="2 7" id="KW-0597">Phosphoprotein</keyword>